<comment type="caution">
    <text evidence="2">The sequence shown here is derived from an EMBL/GenBank/DDBJ whole genome shotgun (WGS) entry which is preliminary data.</text>
</comment>
<feature type="compositionally biased region" description="Basic and acidic residues" evidence="1">
    <location>
        <begin position="8"/>
        <end position="21"/>
    </location>
</feature>
<dbReference type="Proteomes" id="UP001281761">
    <property type="component" value="Unassembled WGS sequence"/>
</dbReference>
<name>A0ABQ9YF64_9EUKA</name>
<sequence length="195" mass="22343">MKKVLQAKRAERSNPSLKREVPVSQYPEPMLIRSSTDEHKQSSSKPNLPDGFFDTNEPVTQLNSTLSVPGSSQTYPSALPVGFFDDIEQDAKAHGISKMELDAEFRELDEAIAVSEKAKETDIETILELDSYDRLDYDRQEQKDYETRVQAIKKLQEQKNTQTEPEIITEETDDEDDSSESDVERFRLHSRRKSS</sequence>
<keyword evidence="3" id="KW-1185">Reference proteome</keyword>
<feature type="region of interest" description="Disordered" evidence="1">
    <location>
        <begin position="155"/>
        <end position="195"/>
    </location>
</feature>
<accession>A0ABQ9YF64</accession>
<evidence type="ECO:0000313" key="2">
    <source>
        <dbReference type="EMBL" id="KAK2962271.1"/>
    </source>
</evidence>
<feature type="compositionally biased region" description="Polar residues" evidence="1">
    <location>
        <begin position="57"/>
        <end position="75"/>
    </location>
</feature>
<proteinExistence type="predicted"/>
<evidence type="ECO:0000256" key="1">
    <source>
        <dbReference type="SAM" id="MobiDB-lite"/>
    </source>
</evidence>
<reference evidence="2 3" key="1">
    <citation type="journal article" date="2022" name="bioRxiv">
        <title>Genomics of Preaxostyla Flagellates Illuminates Evolutionary Transitions and the Path Towards Mitochondrial Loss.</title>
        <authorList>
            <person name="Novak L.V.F."/>
            <person name="Treitli S.C."/>
            <person name="Pyrih J."/>
            <person name="Halakuc P."/>
            <person name="Pipaliya S.V."/>
            <person name="Vacek V."/>
            <person name="Brzon O."/>
            <person name="Soukal P."/>
            <person name="Eme L."/>
            <person name="Dacks J.B."/>
            <person name="Karnkowska A."/>
            <person name="Elias M."/>
            <person name="Hampl V."/>
        </authorList>
    </citation>
    <scope>NUCLEOTIDE SEQUENCE [LARGE SCALE GENOMIC DNA]</scope>
    <source>
        <strain evidence="2">NAU3</strain>
        <tissue evidence="2">Gut</tissue>
    </source>
</reference>
<feature type="compositionally biased region" description="Acidic residues" evidence="1">
    <location>
        <begin position="167"/>
        <end position="181"/>
    </location>
</feature>
<protein>
    <submittedName>
        <fullName evidence="2">Zinc finger protein 830</fullName>
    </submittedName>
</protein>
<gene>
    <name evidence="2" type="ORF">BLNAU_2931</name>
</gene>
<organism evidence="2 3">
    <name type="scientific">Blattamonas nauphoetae</name>
    <dbReference type="NCBI Taxonomy" id="2049346"/>
    <lineage>
        <taxon>Eukaryota</taxon>
        <taxon>Metamonada</taxon>
        <taxon>Preaxostyla</taxon>
        <taxon>Oxymonadida</taxon>
        <taxon>Blattamonas</taxon>
    </lineage>
</organism>
<evidence type="ECO:0000313" key="3">
    <source>
        <dbReference type="Proteomes" id="UP001281761"/>
    </source>
</evidence>
<dbReference type="EMBL" id="JARBJD010000012">
    <property type="protein sequence ID" value="KAK2962271.1"/>
    <property type="molecule type" value="Genomic_DNA"/>
</dbReference>
<feature type="region of interest" description="Disordered" evidence="1">
    <location>
        <begin position="1"/>
        <end position="75"/>
    </location>
</feature>